<sequence length="668" mass="73365">MSAISIPTPRWRQAAFYFSIAACSTFLVNLSFTLWAVSQRAETIKNGIGVISTGDCSKSKMLNTGIHAIINILSIILLAGSNYCMQCLIAPTRPEIDGAHSRQHWLDIGVPSVRNFWSIGRKRKAVWILLSASSLPLHLIYNSVVFNSTSVNNYDVLTTSGTVAKHQNGTIVVTTKNSSQSTYIDFLGDKAEQLNVADCLKAYGTAFQSSRGNLLLLSKDGPNQAATSAKFETSSGDISQPFDWIGQRVDKVQSGQSTCDDSLLEIRSKVQEWKPFGSPIEECYSQRTDEHCHVLFSSTLCWISLMLFVAFGGGVEKPNLTIGDAVASFLEKNDESTTDMCLKGNEDFFVHKWFKEPIQFDLTPRRKSAAITSEQWIVHLFLYEYNPLGTSYQPPNANRNKRYTGFMLSCSSLLASGLDRLSGDKDIWKLGLGTVQTKTIISVGDLGQRSILPFILLVNTPQVVVSLLYFAYNSQYTTISLLTEWDRFGDNSRARGLRVSSAPRGAQRQTYFLQLPYRYSIPLICFSGSLHWLISQSLFLVNLEIYTPSNGNGMVSLESTGSGSDVSSLTACGWSPLGILCVLAVGILMIGFLVISARRRLRFGGIPVTGSCSAAISAACHPNKNEGAMWEKALQWGAVELSPLEGGPGRCSFSSHAVELPVHGQWYA</sequence>
<evidence type="ECO:0000313" key="3">
    <source>
        <dbReference type="EMBL" id="CAI0649859.1"/>
    </source>
</evidence>
<dbReference type="PANTHER" id="PTHR35395:SF1">
    <property type="entry name" value="DUF6536 DOMAIN-CONTAINING PROTEIN"/>
    <property type="match status" value="1"/>
</dbReference>
<feature type="domain" description="DUF6536" evidence="2">
    <location>
        <begin position="11"/>
        <end position="161"/>
    </location>
</feature>
<dbReference type="AlphaFoldDB" id="A0A9W4WF28"/>
<keyword evidence="1" id="KW-0812">Transmembrane</keyword>
<evidence type="ECO:0000259" key="2">
    <source>
        <dbReference type="Pfam" id="PF20163"/>
    </source>
</evidence>
<feature type="transmembrane region" description="Helical" evidence="1">
    <location>
        <begin position="451"/>
        <end position="472"/>
    </location>
</feature>
<feature type="transmembrane region" description="Helical" evidence="1">
    <location>
        <begin position="517"/>
        <end position="534"/>
    </location>
</feature>
<comment type="caution">
    <text evidence="3">The sequence shown here is derived from an EMBL/GenBank/DDBJ whole genome shotgun (WGS) entry which is preliminary data.</text>
</comment>
<accession>A0A9W4WF28</accession>
<feature type="transmembrane region" description="Helical" evidence="1">
    <location>
        <begin position="574"/>
        <end position="595"/>
    </location>
</feature>
<dbReference type="EMBL" id="CAMGZC010000763">
    <property type="protein sequence ID" value="CAI0649859.1"/>
    <property type="molecule type" value="Genomic_DNA"/>
</dbReference>
<dbReference type="InterPro" id="IPR046623">
    <property type="entry name" value="DUF6536"/>
</dbReference>
<keyword evidence="1" id="KW-0472">Membrane</keyword>
<feature type="transmembrane region" description="Helical" evidence="1">
    <location>
        <begin position="15"/>
        <end position="37"/>
    </location>
</feature>
<keyword evidence="4" id="KW-1185">Reference proteome</keyword>
<protein>
    <recommendedName>
        <fullName evidence="2">DUF6536 domain-containing protein</fullName>
    </recommendedName>
</protein>
<proteinExistence type="predicted"/>
<keyword evidence="1" id="KW-1133">Transmembrane helix</keyword>
<name>A0A9W4WF28_9PEZI</name>
<reference evidence="3" key="1">
    <citation type="submission" date="2022-08" db="EMBL/GenBank/DDBJ databases">
        <authorList>
            <person name="Giroux E."/>
            <person name="Giroux E."/>
        </authorList>
    </citation>
    <scope>NUCLEOTIDE SEQUENCE</scope>
    <source>
        <strain evidence="3">H1091258</strain>
    </source>
</reference>
<dbReference type="PANTHER" id="PTHR35395">
    <property type="entry name" value="DUF6536 DOMAIN-CONTAINING PROTEIN"/>
    <property type="match status" value="1"/>
</dbReference>
<gene>
    <name evidence="3" type="ORF">CGXH109_LOCUS90149</name>
</gene>
<dbReference type="Proteomes" id="UP001152533">
    <property type="component" value="Unassembled WGS sequence"/>
</dbReference>
<organism evidence="3 4">
    <name type="scientific">Colletotrichum noveboracense</name>
    <dbReference type="NCBI Taxonomy" id="2664923"/>
    <lineage>
        <taxon>Eukaryota</taxon>
        <taxon>Fungi</taxon>
        <taxon>Dikarya</taxon>
        <taxon>Ascomycota</taxon>
        <taxon>Pezizomycotina</taxon>
        <taxon>Sordariomycetes</taxon>
        <taxon>Hypocreomycetidae</taxon>
        <taxon>Glomerellales</taxon>
        <taxon>Glomerellaceae</taxon>
        <taxon>Colletotrichum</taxon>
        <taxon>Colletotrichum gloeosporioides species complex</taxon>
    </lineage>
</organism>
<evidence type="ECO:0000256" key="1">
    <source>
        <dbReference type="SAM" id="Phobius"/>
    </source>
</evidence>
<dbReference type="Pfam" id="PF20163">
    <property type="entry name" value="DUF6536"/>
    <property type="match status" value="1"/>
</dbReference>
<evidence type="ECO:0000313" key="4">
    <source>
        <dbReference type="Proteomes" id="UP001152533"/>
    </source>
</evidence>
<feature type="transmembrane region" description="Helical" evidence="1">
    <location>
        <begin position="125"/>
        <end position="144"/>
    </location>
</feature>